<dbReference type="AlphaFoldDB" id="A0A915CCJ1"/>
<organism evidence="1 2">
    <name type="scientific">Parascaris univalens</name>
    <name type="common">Nematode worm</name>
    <dbReference type="NCBI Taxonomy" id="6257"/>
    <lineage>
        <taxon>Eukaryota</taxon>
        <taxon>Metazoa</taxon>
        <taxon>Ecdysozoa</taxon>
        <taxon>Nematoda</taxon>
        <taxon>Chromadorea</taxon>
        <taxon>Rhabditida</taxon>
        <taxon>Spirurina</taxon>
        <taxon>Ascaridomorpha</taxon>
        <taxon>Ascaridoidea</taxon>
        <taxon>Ascarididae</taxon>
        <taxon>Parascaris</taxon>
    </lineage>
</organism>
<keyword evidence="1" id="KW-1185">Reference proteome</keyword>
<dbReference type="Proteomes" id="UP000887569">
    <property type="component" value="Unplaced"/>
</dbReference>
<accession>A0A915CCJ1</accession>
<protein>
    <submittedName>
        <fullName evidence="2">Uncharacterized protein</fullName>
    </submittedName>
</protein>
<evidence type="ECO:0000313" key="1">
    <source>
        <dbReference type="Proteomes" id="UP000887569"/>
    </source>
</evidence>
<proteinExistence type="predicted"/>
<evidence type="ECO:0000313" key="2">
    <source>
        <dbReference type="WBParaSite" id="PgR121_g012_t01"/>
    </source>
</evidence>
<sequence>CVSHRFQYVLISSLVLDVRIHRSIVTMFVHFERYSLSHRSERYSMSRVKAELISHRYRRSISTNHHHHYLLATVIESHHFASVNRLQLADFSCGYPAFDGSNP</sequence>
<dbReference type="WBParaSite" id="PgR121_g012_t01">
    <property type="protein sequence ID" value="PgR121_g012_t01"/>
    <property type="gene ID" value="PgR121_g012"/>
</dbReference>
<name>A0A915CCJ1_PARUN</name>
<reference evidence="2" key="1">
    <citation type="submission" date="2022-11" db="UniProtKB">
        <authorList>
            <consortium name="WormBaseParasite"/>
        </authorList>
    </citation>
    <scope>IDENTIFICATION</scope>
</reference>